<dbReference type="Gene3D" id="3.40.50.11420">
    <property type="match status" value="1"/>
</dbReference>
<feature type="domain" description="Hydrogen maturase F tetramerization" evidence="3">
    <location>
        <begin position="287"/>
        <end position="402"/>
    </location>
</feature>
<dbReference type="eggNOG" id="COG0486">
    <property type="taxonomic scope" value="Bacteria"/>
</dbReference>
<sequence length="420" mass="46150">MNMDATPKGNRLHIALLGRTNVGKSSILNMITGQDIAITSPVAGTTTDVVEKAMELLPLGPVLFLDTAGLDDVSKLSSLRLKKTEKIFDRADVAILVTEPDFWGTYEEEVLAEMNRRKTPVIVAINKIDLHRPSGQFLRDVQAKTLHIIPVSTIDAQKRDSFLDILKRQLLEIVPNDFVQPPPLVGDLMPPGGLAVLVVPIDLQAPKGRLILPQVQTIRDALDNDAAVVIVKDRELPATLSLLKRTPDVVVCDSQAVLKVSADVSPEIPLTTFSILFARQKGDLVTAAEGAAHIEALQSGDRVLIAEACSHHPLQDDIGRVKIPRWLKQYVGGDIQTDVSAGRNYPDNLQDYKLIIHCGACMLTRREMLSRMQQAREAGVPITNYGLAISFTQGIVRRTLSPFPSALLAFDRKMKEHQLQ</sequence>
<dbReference type="GO" id="GO:0002098">
    <property type="term" value="P:tRNA wobble uridine modification"/>
    <property type="evidence" value="ECO:0007669"/>
    <property type="project" value="TreeGrafter"/>
</dbReference>
<dbReference type="InterPro" id="IPR005225">
    <property type="entry name" value="Small_GTP-bd"/>
</dbReference>
<dbReference type="PANTHER" id="PTHR42714:SF6">
    <property type="entry name" value="TRANSLATION INITIATION FACTOR IF-2"/>
    <property type="match status" value="1"/>
</dbReference>
<dbReference type="KEGG" id="sat:SYN_01372"/>
<dbReference type="AlphaFoldDB" id="Q2LSB0"/>
<proteinExistence type="predicted"/>
<evidence type="ECO:0000259" key="1">
    <source>
        <dbReference type="Pfam" id="PF01926"/>
    </source>
</evidence>
<reference evidence="4 5" key="1">
    <citation type="journal article" date="2007" name="Proc. Natl. Acad. Sci. U.S.A.">
        <title>The genome of Syntrophus aciditrophicus: life at the thermodynamic limit of microbial growth.</title>
        <authorList>
            <person name="McInerney M.J."/>
            <person name="Rohlin L."/>
            <person name="Mouttaki H."/>
            <person name="Kim U."/>
            <person name="Krupp R.S."/>
            <person name="Rios-Hernandez L."/>
            <person name="Sieber J."/>
            <person name="Struchtemeyer C.G."/>
            <person name="Bhattacharyya A."/>
            <person name="Campbell J.W."/>
            <person name="Gunsalus R.P."/>
        </authorList>
    </citation>
    <scope>NUCLEOTIDE SEQUENCE [LARGE SCALE GENOMIC DNA]</scope>
    <source>
        <strain evidence="4 5">SB</strain>
    </source>
</reference>
<evidence type="ECO:0000259" key="3">
    <source>
        <dbReference type="Pfam" id="PF18133"/>
    </source>
</evidence>
<dbReference type="NCBIfam" id="TIGR03918">
    <property type="entry name" value="GTP_HydF"/>
    <property type="match status" value="1"/>
</dbReference>
<gene>
    <name evidence="4" type="ORF">SYN_01372</name>
</gene>
<dbReference type="PANTHER" id="PTHR42714">
    <property type="entry name" value="TRNA MODIFICATION GTPASE GTPBP3"/>
    <property type="match status" value="1"/>
</dbReference>
<dbReference type="CDD" id="cd00880">
    <property type="entry name" value="Era_like"/>
    <property type="match status" value="1"/>
</dbReference>
<dbReference type="InterPro" id="IPR040644">
    <property type="entry name" value="HydF_tetramer"/>
</dbReference>
<dbReference type="InterPro" id="IPR041606">
    <property type="entry name" value="HydF_dimer"/>
</dbReference>
<name>Q2LSB0_SYNAS</name>
<keyword evidence="5" id="KW-1185">Reference proteome</keyword>
<dbReference type="NCBIfam" id="TIGR00231">
    <property type="entry name" value="small_GTP"/>
    <property type="match status" value="1"/>
</dbReference>
<dbReference type="GO" id="GO:0005737">
    <property type="term" value="C:cytoplasm"/>
    <property type="evidence" value="ECO:0007669"/>
    <property type="project" value="TreeGrafter"/>
</dbReference>
<dbReference type="InParanoid" id="Q2LSB0"/>
<protein>
    <submittedName>
        <fullName evidence="4">GTPase</fullName>
    </submittedName>
</protein>
<dbReference type="InterPro" id="IPR006073">
    <property type="entry name" value="GTP-bd"/>
</dbReference>
<dbReference type="InterPro" id="IPR027417">
    <property type="entry name" value="P-loop_NTPase"/>
</dbReference>
<accession>Q2LSB0</accession>
<dbReference type="GO" id="GO:0005525">
    <property type="term" value="F:GTP binding"/>
    <property type="evidence" value="ECO:0007669"/>
    <property type="project" value="InterPro"/>
</dbReference>
<evidence type="ECO:0000313" key="4">
    <source>
        <dbReference type="EMBL" id="ABC76972.1"/>
    </source>
</evidence>
<dbReference type="Pfam" id="PF18133">
    <property type="entry name" value="HydF_tetramer"/>
    <property type="match status" value="1"/>
</dbReference>
<dbReference type="Pfam" id="PF18128">
    <property type="entry name" value="HydF_dimer"/>
    <property type="match status" value="1"/>
</dbReference>
<evidence type="ECO:0000259" key="2">
    <source>
        <dbReference type="Pfam" id="PF18128"/>
    </source>
</evidence>
<dbReference type="InterPro" id="IPR023873">
    <property type="entry name" value="FeFe-hyd_GTPase_HydF"/>
</dbReference>
<dbReference type="STRING" id="56780.SYN_01372"/>
<dbReference type="Gene3D" id="3.40.50.300">
    <property type="entry name" value="P-loop containing nucleotide triphosphate hydrolases"/>
    <property type="match status" value="1"/>
</dbReference>
<feature type="domain" description="Hydrogen maturase F dimerization" evidence="2">
    <location>
        <begin position="184"/>
        <end position="282"/>
    </location>
</feature>
<dbReference type="Gene3D" id="3.40.50.11410">
    <property type="match status" value="1"/>
</dbReference>
<evidence type="ECO:0000313" key="5">
    <source>
        <dbReference type="Proteomes" id="UP000001933"/>
    </source>
</evidence>
<dbReference type="GO" id="GO:0030488">
    <property type="term" value="P:tRNA methylation"/>
    <property type="evidence" value="ECO:0007669"/>
    <property type="project" value="TreeGrafter"/>
</dbReference>
<dbReference type="Pfam" id="PF01926">
    <property type="entry name" value="MMR_HSR1"/>
    <property type="match status" value="1"/>
</dbReference>
<organism evidence="4 5">
    <name type="scientific">Syntrophus aciditrophicus (strain SB)</name>
    <dbReference type="NCBI Taxonomy" id="56780"/>
    <lineage>
        <taxon>Bacteria</taxon>
        <taxon>Pseudomonadati</taxon>
        <taxon>Thermodesulfobacteriota</taxon>
        <taxon>Syntrophia</taxon>
        <taxon>Syntrophales</taxon>
        <taxon>Syntrophaceae</taxon>
        <taxon>Syntrophus</taxon>
    </lineage>
</organism>
<dbReference type="Proteomes" id="UP000001933">
    <property type="component" value="Chromosome"/>
</dbReference>
<feature type="domain" description="G" evidence="1">
    <location>
        <begin position="13"/>
        <end position="127"/>
    </location>
</feature>
<dbReference type="HOGENOM" id="CLU_042017_0_0_7"/>
<dbReference type="SUPFAM" id="SSF52540">
    <property type="entry name" value="P-loop containing nucleoside triphosphate hydrolases"/>
    <property type="match status" value="1"/>
</dbReference>
<dbReference type="EMBL" id="CP000252">
    <property type="protein sequence ID" value="ABC76972.1"/>
    <property type="molecule type" value="Genomic_DNA"/>
</dbReference>